<dbReference type="AlphaFoldDB" id="A0A0L8MHY3"/>
<reference evidence="2" key="1">
    <citation type="submission" date="2015-07" db="EMBL/GenBank/DDBJ databases">
        <authorList>
            <consortium name="Consortium for Microbial Forensics and Genomics (microFORGE)"/>
            <person name="Knight B.M."/>
            <person name="Roberts D.P."/>
            <person name="Lin D."/>
            <person name="Hari K."/>
            <person name="Fletcher J."/>
            <person name="Melcher U."/>
            <person name="Blagden T."/>
            <person name="Winegar R.A."/>
        </authorList>
    </citation>
    <scope>NUCLEOTIDE SEQUENCE [LARGE SCALE GENOMIC DNA]</scope>
    <source>
        <strain evidence="2">NRRL B-1447</strain>
    </source>
</reference>
<name>A0A0L8MHY3_STRVG</name>
<dbReference type="PATRIC" id="fig|1961.12.peg.4300"/>
<comment type="caution">
    <text evidence="1">The sequence shown here is derived from an EMBL/GenBank/DDBJ whole genome shotgun (WGS) entry which is preliminary data.</text>
</comment>
<proteinExistence type="predicted"/>
<sequence>MPIQQRIDHPTNWIIQVDIEDVSALALHGAPAGERLVVFVTETHHNTRYDSDRRDEIVRRLSSHPKVTLVLERDISPIPPAPNMVVESTAGLASGDTKRDDTVIAQLVEHLNRLPAGQKGRSIVFLFGADHFDKLTTRLDTALPEAVTLRHFPSIRDQLDSLSTAPAPQPGPNDLPIGWVRTSQFAANEGQEALNCELLRRGLAPVPYQVHVHSAGVFAWGKFGFHLHTSNQSIIDRATSLVDDGTLPLMIRDPKEIKGLEGRVG</sequence>
<dbReference type="EMBL" id="LGUV01000234">
    <property type="protein sequence ID" value="KOG50009.1"/>
    <property type="molecule type" value="Genomic_DNA"/>
</dbReference>
<dbReference type="RefSeq" id="WP_053172450.1">
    <property type="nucleotide sequence ID" value="NZ_LGUV01000234.1"/>
</dbReference>
<organism evidence="1 2">
    <name type="scientific">Streptomyces virginiae</name>
    <name type="common">Streptomyces cinnamonensis</name>
    <dbReference type="NCBI Taxonomy" id="1961"/>
    <lineage>
        <taxon>Bacteria</taxon>
        <taxon>Bacillati</taxon>
        <taxon>Actinomycetota</taxon>
        <taxon>Actinomycetes</taxon>
        <taxon>Kitasatosporales</taxon>
        <taxon>Streptomycetaceae</taxon>
        <taxon>Streptomyces</taxon>
    </lineage>
</organism>
<dbReference type="Proteomes" id="UP000037084">
    <property type="component" value="Unassembled WGS sequence"/>
</dbReference>
<evidence type="ECO:0000313" key="2">
    <source>
        <dbReference type="Proteomes" id="UP000037084"/>
    </source>
</evidence>
<protein>
    <submittedName>
        <fullName evidence="1">Uncharacterized protein</fullName>
    </submittedName>
</protein>
<accession>A0A0L8MHY3</accession>
<dbReference type="OrthoDB" id="4062436at2"/>
<evidence type="ECO:0000313" key="1">
    <source>
        <dbReference type="EMBL" id="KOG50009.1"/>
    </source>
</evidence>
<gene>
    <name evidence="1" type="ORF">ADK75_18930</name>
</gene>